<organism evidence="2 3">
    <name type="scientific">Polaribacter porphyrae</name>
    <dbReference type="NCBI Taxonomy" id="1137780"/>
    <lineage>
        <taxon>Bacteria</taxon>
        <taxon>Pseudomonadati</taxon>
        <taxon>Bacteroidota</taxon>
        <taxon>Flavobacteriia</taxon>
        <taxon>Flavobacteriales</taxon>
        <taxon>Flavobacteriaceae</taxon>
    </lineage>
</organism>
<protein>
    <submittedName>
        <fullName evidence="2">Uncharacterized protein</fullName>
    </submittedName>
</protein>
<evidence type="ECO:0000313" key="3">
    <source>
        <dbReference type="Proteomes" id="UP000238882"/>
    </source>
</evidence>
<evidence type="ECO:0000313" key="2">
    <source>
        <dbReference type="EMBL" id="PQJ77998.1"/>
    </source>
</evidence>
<dbReference type="OrthoDB" id="1120661at2"/>
<feature type="chain" id="PRO_5015523073" evidence="1">
    <location>
        <begin position="26"/>
        <end position="191"/>
    </location>
</feature>
<gene>
    <name evidence="2" type="ORF">BTO18_01810</name>
</gene>
<accession>A0A2S7WK66</accession>
<dbReference type="AlphaFoldDB" id="A0A2S7WK66"/>
<keyword evidence="3" id="KW-1185">Reference proteome</keyword>
<dbReference type="Proteomes" id="UP000238882">
    <property type="component" value="Unassembled WGS sequence"/>
</dbReference>
<comment type="caution">
    <text evidence="2">The sequence shown here is derived from an EMBL/GenBank/DDBJ whole genome shotgun (WGS) entry which is preliminary data.</text>
</comment>
<name>A0A2S7WK66_9FLAO</name>
<feature type="signal peptide" evidence="1">
    <location>
        <begin position="1"/>
        <end position="25"/>
    </location>
</feature>
<dbReference type="EMBL" id="MSCN01000001">
    <property type="protein sequence ID" value="PQJ77998.1"/>
    <property type="molecule type" value="Genomic_DNA"/>
</dbReference>
<evidence type="ECO:0000256" key="1">
    <source>
        <dbReference type="SAM" id="SignalP"/>
    </source>
</evidence>
<keyword evidence="1" id="KW-0732">Signal</keyword>
<reference evidence="2 3" key="1">
    <citation type="submission" date="2016-12" db="EMBL/GenBank/DDBJ databases">
        <title>Trade-off between light-utilization and light-protection in marine flavobacteria.</title>
        <authorList>
            <person name="Kumagai Y."/>
            <person name="Yoshizawa S."/>
            <person name="Kogure K."/>
            <person name="Iwasaki W."/>
        </authorList>
    </citation>
    <scope>NUCLEOTIDE SEQUENCE [LARGE SCALE GENOMIC DNA]</scope>
    <source>
        <strain evidence="2 3">NBRC 108759</strain>
    </source>
</reference>
<proteinExistence type="predicted"/>
<sequence length="191" mass="22074">MNQIFRSTKKVLQLFLMLSVFSNFSQNKKSELQIFKTKMETFASKTGVITKFTDTKLNNLKTSYSNAKTRIRKLSSGELIAYFYQIEKPGKYGSSTASIEYSDLLEVIKAFKILKGQVDTDIKKNPDYLENKFITEDGFQLGYFVNKGKATCYLKLEKYGSDKTLYIKDFNKIESNFNEAKNKIEELKSKE</sequence>